<dbReference type="OrthoDB" id="3415124at2"/>
<organism evidence="2 3">
    <name type="scientific">Lawsonella clevelandensis</name>
    <dbReference type="NCBI Taxonomy" id="1528099"/>
    <lineage>
        <taxon>Bacteria</taxon>
        <taxon>Bacillati</taxon>
        <taxon>Actinomycetota</taxon>
        <taxon>Actinomycetes</taxon>
        <taxon>Mycobacteriales</taxon>
        <taxon>Lawsonellaceae</taxon>
        <taxon>Lawsonella</taxon>
    </lineage>
</organism>
<dbReference type="AlphaFoldDB" id="A0A0M5L7T5"/>
<dbReference type="InterPro" id="IPR032830">
    <property type="entry name" value="XPB/Ssl2_N"/>
</dbReference>
<evidence type="ECO:0000313" key="2">
    <source>
        <dbReference type="EMBL" id="ALE18717.1"/>
    </source>
</evidence>
<feature type="domain" description="Helicase XPB/Ssl2 N-terminal" evidence="1">
    <location>
        <begin position="473"/>
        <end position="595"/>
    </location>
</feature>
<dbReference type="Pfam" id="PF13625">
    <property type="entry name" value="Helicase_C_3"/>
    <property type="match status" value="1"/>
</dbReference>
<gene>
    <name evidence="2" type="ORF">AL705_02410</name>
</gene>
<evidence type="ECO:0000259" key="1">
    <source>
        <dbReference type="Pfam" id="PF13625"/>
    </source>
</evidence>
<reference evidence="2 3" key="1">
    <citation type="journal article" date="2015" name="Genome Announc.">
        <title>Complete Genome Sequences for Two Strains of a Novel Fastidious, Partially Acid-Fast, Gram-Positive Corynebacterineae Bacterium, Derived from Human Clinical Samples.</title>
        <authorList>
            <person name="Nicholson A.C."/>
            <person name="Bell M."/>
            <person name="Humrighouse B.W."/>
            <person name="McQuiston J.R."/>
        </authorList>
    </citation>
    <scope>NUCLEOTIDE SEQUENCE [LARGE SCALE GENOMIC DNA]</scope>
    <source>
        <strain evidence="2 3">X1698</strain>
    </source>
</reference>
<accession>A0A0M5L7T5</accession>
<dbReference type="STRING" id="1528099.AL705_02410"/>
<protein>
    <recommendedName>
        <fullName evidence="1">Helicase XPB/Ssl2 N-terminal domain-containing protein</fullName>
    </recommendedName>
</protein>
<sequence length="761" mass="82004">MRTHTSWDAWLGSLPTESLATLLHLRPDVAVPPPTSLVVLSTRLTQQRSYRRALSSLNRPQLAFLAAVAAGTLRANTDDHAELTPTLPGAADSLPGGTRDLVTSLQNYALLYPGDDGGYSLPPGLSDVFSQLPLDLLDNPPLRDCTELRARIALLPPKQRQVLETLAESGRKGHATAIAQAPHDHPLQQLLAAELLTLDKHTADTIVLPEDVYSALHHSVAAAHEEPLACPTPTQRSSPTAIAHLLGGTTAGSPATGLDHFALFLHTLRELITAIDNQPLHALADGGIGQRELRRLATSTGLATDQITIGLEALAALGIIEEALLEDGAWTTTITADVFVTASPAEQWELLIRTWWHSPRSWSGTPHERALALNPHAADSRLVAIRHQLLESLTLWPASLHTAEARDVAALTHWNYPLISALTGGDAFTDTLQVADVLGLLHSTTLTQVGRSLFTGTLAEAITSHIPPETTSILVQDDYTVLVQGFLAPTHTDTLRRIARVESPGMATLYRITEDSIRHALDTGLTATDIHTFLHDLSVNAVPQALGYLIDDAARRHGALRVAPAVSVVHSDDPTLIRAVMAAPSMRHCGLRSLAPTVAVADVTPRELHSALQQAGFSPILEDHHGGVLALRHHRPRPSADNPYCNPVPTNTPLTTRSLHSQLSPNQVQEIASRLQAAEDNNRNSGPMVTGESIIPALQEAIVSHREVILGFIKGTGIEAQIRILPQGMSGGRLDALDVTTRQPYRFALHKIRSVRIVTDK</sequence>
<dbReference type="RefSeq" id="WP_053961655.1">
    <property type="nucleotide sequence ID" value="NZ_CP012390.1"/>
</dbReference>
<dbReference type="PATRIC" id="fig|1562462.4.peg.496"/>
<dbReference type="EMBL" id="CP012390">
    <property type="protein sequence ID" value="ALE18717.1"/>
    <property type="molecule type" value="Genomic_DNA"/>
</dbReference>
<dbReference type="KEGG" id="cbq:AL705_02410"/>
<name>A0A0M5L7T5_9ACTN</name>
<evidence type="ECO:0000313" key="3">
    <source>
        <dbReference type="Proteomes" id="UP000068137"/>
    </source>
</evidence>
<dbReference type="Proteomes" id="UP000068137">
    <property type="component" value="Chromosome"/>
</dbReference>
<proteinExistence type="predicted"/>